<organism evidence="2 3">
    <name type="scientific">Morchella conica CCBAS932</name>
    <dbReference type="NCBI Taxonomy" id="1392247"/>
    <lineage>
        <taxon>Eukaryota</taxon>
        <taxon>Fungi</taxon>
        <taxon>Dikarya</taxon>
        <taxon>Ascomycota</taxon>
        <taxon>Pezizomycotina</taxon>
        <taxon>Pezizomycetes</taxon>
        <taxon>Pezizales</taxon>
        <taxon>Morchellaceae</taxon>
        <taxon>Morchella</taxon>
    </lineage>
</organism>
<dbReference type="OrthoDB" id="5425105at2759"/>
<evidence type="ECO:0000259" key="1">
    <source>
        <dbReference type="Pfam" id="PF14214"/>
    </source>
</evidence>
<protein>
    <recommendedName>
        <fullName evidence="1">Helitron helicase-like domain-containing protein</fullName>
    </recommendedName>
</protein>
<gene>
    <name evidence="2" type="ORF">P167DRAFT_471153</name>
</gene>
<name>A0A3N4KBM3_9PEZI</name>
<dbReference type="Proteomes" id="UP000277580">
    <property type="component" value="Unassembled WGS sequence"/>
</dbReference>
<dbReference type="InterPro" id="IPR025476">
    <property type="entry name" value="Helitron_helicase-like"/>
</dbReference>
<dbReference type="AlphaFoldDB" id="A0A3N4KBM3"/>
<evidence type="ECO:0000313" key="3">
    <source>
        <dbReference type="Proteomes" id="UP000277580"/>
    </source>
</evidence>
<keyword evidence="3" id="KW-1185">Reference proteome</keyword>
<dbReference type="STRING" id="1392247.A0A3N4KBM3"/>
<feature type="non-terminal residue" evidence="2">
    <location>
        <position position="104"/>
    </location>
</feature>
<proteinExistence type="predicted"/>
<sequence length="104" mass="11732">LPNSFLCSRAWASNEVADSLAICQSRGKPSFFITITTNPNWPEIKERLNPGQNALDIPIIVCRVVKAKLENAIAKIRRHFGTIVYIVRVIEFQKRGLPHAHIVI</sequence>
<accession>A0A3N4KBM3</accession>
<dbReference type="EMBL" id="ML119232">
    <property type="protein sequence ID" value="RPB06712.1"/>
    <property type="molecule type" value="Genomic_DNA"/>
</dbReference>
<evidence type="ECO:0000313" key="2">
    <source>
        <dbReference type="EMBL" id="RPB06712.1"/>
    </source>
</evidence>
<dbReference type="InParanoid" id="A0A3N4KBM3"/>
<feature type="non-terminal residue" evidence="2">
    <location>
        <position position="1"/>
    </location>
</feature>
<feature type="domain" description="Helitron helicase-like" evidence="1">
    <location>
        <begin position="1"/>
        <end position="104"/>
    </location>
</feature>
<reference evidence="2 3" key="1">
    <citation type="journal article" date="2018" name="Nat. Ecol. Evol.">
        <title>Pezizomycetes genomes reveal the molecular basis of ectomycorrhizal truffle lifestyle.</title>
        <authorList>
            <person name="Murat C."/>
            <person name="Payen T."/>
            <person name="Noel B."/>
            <person name="Kuo A."/>
            <person name="Morin E."/>
            <person name="Chen J."/>
            <person name="Kohler A."/>
            <person name="Krizsan K."/>
            <person name="Balestrini R."/>
            <person name="Da Silva C."/>
            <person name="Montanini B."/>
            <person name="Hainaut M."/>
            <person name="Levati E."/>
            <person name="Barry K.W."/>
            <person name="Belfiori B."/>
            <person name="Cichocki N."/>
            <person name="Clum A."/>
            <person name="Dockter R.B."/>
            <person name="Fauchery L."/>
            <person name="Guy J."/>
            <person name="Iotti M."/>
            <person name="Le Tacon F."/>
            <person name="Lindquist E.A."/>
            <person name="Lipzen A."/>
            <person name="Malagnac F."/>
            <person name="Mello A."/>
            <person name="Molinier V."/>
            <person name="Miyauchi S."/>
            <person name="Poulain J."/>
            <person name="Riccioni C."/>
            <person name="Rubini A."/>
            <person name="Sitrit Y."/>
            <person name="Splivallo R."/>
            <person name="Traeger S."/>
            <person name="Wang M."/>
            <person name="Zifcakova L."/>
            <person name="Wipf D."/>
            <person name="Zambonelli A."/>
            <person name="Paolocci F."/>
            <person name="Nowrousian M."/>
            <person name="Ottonello S."/>
            <person name="Baldrian P."/>
            <person name="Spatafora J.W."/>
            <person name="Henrissat B."/>
            <person name="Nagy L.G."/>
            <person name="Aury J.M."/>
            <person name="Wincker P."/>
            <person name="Grigoriev I.V."/>
            <person name="Bonfante P."/>
            <person name="Martin F.M."/>
        </authorList>
    </citation>
    <scope>NUCLEOTIDE SEQUENCE [LARGE SCALE GENOMIC DNA]</scope>
    <source>
        <strain evidence="2 3">CCBAS932</strain>
    </source>
</reference>
<dbReference type="Pfam" id="PF14214">
    <property type="entry name" value="Helitron_like_N"/>
    <property type="match status" value="1"/>
</dbReference>